<evidence type="ECO:0000259" key="5">
    <source>
        <dbReference type="SMART" id="SM01349"/>
    </source>
</evidence>
<evidence type="ECO:0000256" key="1">
    <source>
        <dbReference type="ARBA" id="ARBA00007366"/>
    </source>
</evidence>
<evidence type="ECO:0000313" key="6">
    <source>
        <dbReference type="EMBL" id="KAJ8900973.1"/>
    </source>
</evidence>
<keyword evidence="2" id="KW-0677">Repeat</keyword>
<comment type="similarity">
    <text evidence="1">Belongs to the GCN1 family.</text>
</comment>
<dbReference type="GO" id="GO:0005829">
    <property type="term" value="C:cytosol"/>
    <property type="evidence" value="ECO:0007669"/>
    <property type="project" value="TreeGrafter"/>
</dbReference>
<feature type="repeat" description="HEAT" evidence="3">
    <location>
        <begin position="1943"/>
        <end position="1979"/>
    </location>
</feature>
<feature type="region of interest" description="Disordered" evidence="4">
    <location>
        <begin position="1763"/>
        <end position="1795"/>
    </location>
</feature>
<dbReference type="Pfam" id="PF24993">
    <property type="entry name" value="GNC1_N"/>
    <property type="match status" value="1"/>
</dbReference>
<dbReference type="Proteomes" id="UP001157974">
    <property type="component" value="Unassembled WGS sequence"/>
</dbReference>
<dbReference type="PANTHER" id="PTHR23346:SF7">
    <property type="entry name" value="STALLED RIBOSOME SENSOR GCN1"/>
    <property type="match status" value="1"/>
</dbReference>
<dbReference type="GO" id="GO:0019887">
    <property type="term" value="F:protein kinase regulator activity"/>
    <property type="evidence" value="ECO:0007669"/>
    <property type="project" value="TreeGrafter"/>
</dbReference>
<dbReference type="GO" id="GO:0006417">
    <property type="term" value="P:regulation of translation"/>
    <property type="evidence" value="ECO:0007669"/>
    <property type="project" value="TreeGrafter"/>
</dbReference>
<feature type="compositionally biased region" description="Acidic residues" evidence="4">
    <location>
        <begin position="1785"/>
        <end position="1795"/>
    </location>
</feature>
<feature type="repeat" description="HEAT" evidence="3">
    <location>
        <begin position="1562"/>
        <end position="1600"/>
    </location>
</feature>
<feature type="domain" description="TOG" evidence="5">
    <location>
        <begin position="1272"/>
        <end position="1501"/>
    </location>
</feature>
<evidence type="ECO:0000256" key="4">
    <source>
        <dbReference type="SAM" id="MobiDB-lite"/>
    </source>
</evidence>
<sequence>MGPDKVVFLKSCVSTEDSRLVKRLFHEGLTFDEQKTVSALRSVLESSVKRSVLSQEDEQDLLTGVHVLRSSSRERINYLRAVKLVVAEETRKGTGALDLNYVVRSCLQVGESLESSPAKLRKIAASVFASTIDLALWLVEECLKELEKEPVGLLFFLRAIEKRTHRRNPRKLDNVVRERILKLLTVAAMKGGHDVGVRLAEEAPYLLGSFRIDELEKNFFPQVSRSLLREKQTALGSLPYLLQGLSVDLSSFAEKPLVPGLSSAMKSAKPPASEVAVPLAEQLTKRCGAASARKLIADAACSIIGLKASSAVERTAAASVLERVFETLYECEERSSFAEYTASTVDCLVKWLGGKDSNEEARSSGVNSLVLVTAISADLTPETTSILKRILQRKHSDVELNSLLRSLAGLTGSELLRHRALAEELVALINSKKVTRAEASNSLMALLIMAENSADVETAEVKSAIEAAMDEEKGPIYYNFSAAVVKDLWEKDLLSILKLSEELISRNEKGMRVPPRTLRAACDVVTSFCVSPKKEVRSASIATCMNLASSGDSSALLLESLFLFEIAGSHGFSSLAGVEEQGLVAERLGRAAVACAGGPHAGSVPSFVLAVHHPKVLRDGVGRFWNLKHLPPQSEWLRTTLDRILSDQGLCNPDKSVAIGSCAALESVAAANKDGVCAISVPYLVKILHADEISGLGKHAIDLFVASREKGYDDSSENIMEETTTSQGAGMRKKNRKAQDSARDKQAIQAERDRKRAQEEAERLGREEREKNNALITHAATLFNDVEAGLKGVCALCRAAPDSIGDDTVSSVLLAIIQVASTGVEEDLCRGAFTLMGSTCEPRLAAHAMMTAACLYELSVGGGASLVTNLFASISALVPPLLDAKSFSMLLPLVKSVLTDPGHAEPASVDSALKLLEQHVTLESVNTASACANQYAGSWLLEVLEQEDSLFSRAAEALSNLAESALAIDDKLEQVLEGLISGKNSVREATLESLDRLPDLEEGESPTHLLLGRLLWLAKCDVDESLTEIADSLWHRYGHQLVLSEDIPALVDLVGSQYADMRVMASIAVAKLLVGQERTAERNQAIAKLFKMYLDNLPKKEEVDTNRVVRRQKQAKDTLTDKNYATREGVPLALSQLAKNGALAGKDIVLVFTFLAARGLGDVHDEVRGKMASTAVAVVDAAGPNAPETLLPMIESQLQRVPGKEEKEDVLVHFDRTHENLVVCLGTVATYLPEEQGEKRVEIALLLTNTAIDSKSESVQRACSKCISALSRSFGAREEEHKKQVCEKLYGDGDLATRRGAAYALAGFLAGLGLKAMKRMEVIQEIKAALTGKKPAYKKQSALFLIETLALAFERVFEPYFVSLLPLLLTGMSDTADIRQASWGAAKALMGSLSAHGVRLVLPTLMDGLKSQNWRTKAGSADLLGAMAFCAPRQLAKSLPVIVPKLAGTLTDAHPKVVEASEAAVSRIAAVTNNPEVRSLCPFLLSALRDPAGKTAGAIDAMLQTEFVHSIDAASMALLVPPLHRGLRDRSTEVKKKSAAIVGSMCSHASDPSDVLPYLDLLVPDLRSVLLDPIPEVRKTSASALGSLTAGIGIEYLPGLLDWLEECLVRYTLTTAERSGAALGLAAVASSLSDVRVNNVLEATISASSKKKSPAEVTAAREGALLVLAAMPGMMKDRFEMRLSLALPVVLKGLADESDSVRDAALSAGRSIVSEFGKSSLDQLLPLICDGIQDTFWRIRQSSTQLLGDLLLGLAGAKASVDGSAMVVEESEDEEEEGSDKSEKDGEESDEDDDFGVTVSISPAEVMAAVTNALGVERRNEVVATLYMARNDVSSRVRMTAIQVWKMVIFNTPRVLREILPVAAKMIISALSSPDEEQTTTAARALGDLGQKLGDRVFPQVLPLLREGLRSENERMRLGACEGLSELIQTATKLQLVEHTSDLLPGVEEALSDDSESVRSASAKIFSYLSRPLGHTASEGVVQNLILRAAEYQEPSGDEDMRDENYALDGLQKVLSFSSGKVLSSVVTNVIAEIPITDTGLMSLAAAARVAEGTFEAHLKEVMVAMSQTFVHLRHESPEKLDDSVISVFSSVAASGETLAKALLIEILSPMSHDVEMRVAGARMLGLFVKALGEDAGNYAGTILEAAVRQLADVDSGAVVEAWRSLDILSKVVQTSRLRNEVVQLRQSLRQAGANSTYRATDNLPGDRIEGLCIKQGPAPFVPILNEGLLYGSPELREQSALCIAELVELSEQKALSPFVIKLTGPLIRVISDRGPWQVKAAILHAMLRLLERCAMTLKMLVPQLQSIFLKNLQDPTRTVRKRAQLALGELMKIHPRPEPVFNELVSVCLKAEVGAGSRASALEALSLASMNTKSLPNSAATSVPAAMLLCVQDGEEEVRNAAGATLGKFCKRIAEPEDIAEILNRAIHTEGESSTQIGGRLFCVSSVLRECSTVDGLTAKIGEHLEKSVFLGVADESFSSRETSVREKNAIAAAELYCLFGEQSLLESLSNTILSDPGVDVRLAALKGAGRCGSAPADAVPELVAAVTAAAHQKNTMIKYMADKAIRGLFLDETGGERSGAYEAAESVLAPDRYEWLGERISKLQTTPESDGEDEAG</sequence>
<feature type="repeat" description="HEAT" evidence="3">
    <location>
        <begin position="1901"/>
        <end position="1939"/>
    </location>
</feature>
<gene>
    <name evidence="6" type="ORF">NDN08_000270</name>
</gene>
<proteinExistence type="inferred from homology"/>
<dbReference type="PANTHER" id="PTHR23346">
    <property type="entry name" value="TRANSLATIONAL ACTIVATOR GCN1-RELATED"/>
    <property type="match status" value="1"/>
</dbReference>
<dbReference type="GO" id="GO:0034198">
    <property type="term" value="P:cellular response to amino acid starvation"/>
    <property type="evidence" value="ECO:0007669"/>
    <property type="project" value="TreeGrafter"/>
</dbReference>
<feature type="repeat" description="HEAT" evidence="3">
    <location>
        <begin position="1686"/>
        <end position="1724"/>
    </location>
</feature>
<reference evidence="6 7" key="1">
    <citation type="journal article" date="2023" name="Nat. Commun.">
        <title>Origin of minicircular mitochondrial genomes in red algae.</title>
        <authorList>
            <person name="Lee Y."/>
            <person name="Cho C.H."/>
            <person name="Lee Y.M."/>
            <person name="Park S.I."/>
            <person name="Yang J.H."/>
            <person name="West J.A."/>
            <person name="Bhattacharya D."/>
            <person name="Yoon H.S."/>
        </authorList>
    </citation>
    <scope>NUCLEOTIDE SEQUENCE [LARGE SCALE GENOMIC DNA]</scope>
    <source>
        <strain evidence="6 7">CCMP1338</strain>
        <tissue evidence="6">Whole cell</tissue>
    </source>
</reference>
<dbReference type="Pfam" id="PF13646">
    <property type="entry name" value="HEAT_2"/>
    <property type="match status" value="1"/>
</dbReference>
<feature type="region of interest" description="Disordered" evidence="4">
    <location>
        <begin position="714"/>
        <end position="769"/>
    </location>
</feature>
<evidence type="ECO:0000313" key="7">
    <source>
        <dbReference type="Proteomes" id="UP001157974"/>
    </source>
</evidence>
<dbReference type="Pfam" id="PF24984">
    <property type="entry name" value="HEAT_EF3_GNC1"/>
    <property type="match status" value="1"/>
</dbReference>
<evidence type="ECO:0000256" key="2">
    <source>
        <dbReference type="ARBA" id="ARBA00022737"/>
    </source>
</evidence>
<dbReference type="Gene3D" id="1.25.10.10">
    <property type="entry name" value="Leucine-rich Repeat Variant"/>
    <property type="match status" value="7"/>
</dbReference>
<dbReference type="InterPro" id="IPR021133">
    <property type="entry name" value="HEAT_type_2"/>
</dbReference>
<evidence type="ECO:0000256" key="3">
    <source>
        <dbReference type="PROSITE-ProRule" id="PRU00103"/>
    </source>
</evidence>
<dbReference type="InterPro" id="IPR011989">
    <property type="entry name" value="ARM-like"/>
</dbReference>
<organism evidence="6 7">
    <name type="scientific">Rhodosorus marinus</name>
    <dbReference type="NCBI Taxonomy" id="101924"/>
    <lineage>
        <taxon>Eukaryota</taxon>
        <taxon>Rhodophyta</taxon>
        <taxon>Stylonematophyceae</taxon>
        <taxon>Stylonematales</taxon>
        <taxon>Stylonemataceae</taxon>
        <taxon>Rhodosorus</taxon>
    </lineage>
</organism>
<dbReference type="EMBL" id="JAMWBK010000013">
    <property type="protein sequence ID" value="KAJ8900973.1"/>
    <property type="molecule type" value="Genomic_DNA"/>
</dbReference>
<dbReference type="Pfam" id="PF23271">
    <property type="entry name" value="HEAT_GCN1"/>
    <property type="match status" value="1"/>
</dbReference>
<feature type="compositionally biased region" description="Basic and acidic residues" evidence="4">
    <location>
        <begin position="737"/>
        <end position="769"/>
    </location>
</feature>
<name>A0AAV8UHF8_9RHOD</name>
<dbReference type="SMART" id="SM01349">
    <property type="entry name" value="TOG"/>
    <property type="match status" value="1"/>
</dbReference>
<dbReference type="PROSITE" id="PS50077">
    <property type="entry name" value="HEAT_REPEAT"/>
    <property type="match status" value="4"/>
</dbReference>
<feature type="compositionally biased region" description="Acidic residues" evidence="4">
    <location>
        <begin position="1769"/>
        <end position="1778"/>
    </location>
</feature>
<dbReference type="InterPro" id="IPR034085">
    <property type="entry name" value="TOG"/>
</dbReference>
<accession>A0AAV8UHF8</accession>
<dbReference type="SUPFAM" id="SSF48371">
    <property type="entry name" value="ARM repeat"/>
    <property type="match status" value="4"/>
</dbReference>
<protein>
    <recommendedName>
        <fullName evidence="5">TOG domain-containing protein</fullName>
    </recommendedName>
</protein>
<comment type="caution">
    <text evidence="6">The sequence shown here is derived from an EMBL/GenBank/DDBJ whole genome shotgun (WGS) entry which is preliminary data.</text>
</comment>
<dbReference type="InterPro" id="IPR016024">
    <property type="entry name" value="ARM-type_fold"/>
</dbReference>
<keyword evidence="7" id="KW-1185">Reference proteome</keyword>
<dbReference type="InterPro" id="IPR057546">
    <property type="entry name" value="HEAT_GCN1"/>
</dbReference>
<dbReference type="Pfam" id="PF24987">
    <property type="entry name" value="HEAT_EF3_N"/>
    <property type="match status" value="2"/>
</dbReference>
<dbReference type="InterPro" id="IPR056810">
    <property type="entry name" value="GNC1-like_N"/>
</dbReference>